<sequence>MSTSSEQSPPGGSAPTINRVGVRIPDFSPTDPGLWFGMVERSFDASGVTTEATKFGYVLGALGPQYAAEVRDIIMAPPAEPYTKLKTELIKRLSSSQEQ</sequence>
<dbReference type="PANTHER" id="PTHR33327:SF3">
    <property type="entry name" value="RNA-DIRECTED DNA POLYMERASE"/>
    <property type="match status" value="1"/>
</dbReference>
<evidence type="ECO:0000256" key="1">
    <source>
        <dbReference type="SAM" id="MobiDB-lite"/>
    </source>
</evidence>
<feature type="domain" description="DUF7041" evidence="2">
    <location>
        <begin position="24"/>
        <end position="99"/>
    </location>
</feature>
<reference evidence="3 4" key="1">
    <citation type="submission" date="2015-07" db="EMBL/GenBank/DDBJ databases">
        <title>The genome of Dufourea novaeangliae.</title>
        <authorList>
            <person name="Pan H."/>
            <person name="Kapheim K."/>
        </authorList>
    </citation>
    <scope>NUCLEOTIDE SEQUENCE [LARGE SCALE GENOMIC DNA]</scope>
    <source>
        <strain evidence="3">0120121106</strain>
        <tissue evidence="3">Whole body</tissue>
    </source>
</reference>
<keyword evidence="4" id="KW-1185">Reference proteome</keyword>
<evidence type="ECO:0000313" key="3">
    <source>
        <dbReference type="EMBL" id="KZC14908.1"/>
    </source>
</evidence>
<dbReference type="InterPro" id="IPR055469">
    <property type="entry name" value="DUF7041"/>
</dbReference>
<evidence type="ECO:0000313" key="4">
    <source>
        <dbReference type="Proteomes" id="UP000076502"/>
    </source>
</evidence>
<dbReference type="STRING" id="178035.A0A154PU71"/>
<dbReference type="EMBL" id="KQ435150">
    <property type="protein sequence ID" value="KZC14908.1"/>
    <property type="molecule type" value="Genomic_DNA"/>
</dbReference>
<feature type="region of interest" description="Disordered" evidence="1">
    <location>
        <begin position="1"/>
        <end position="23"/>
    </location>
</feature>
<organism evidence="3 4">
    <name type="scientific">Dufourea novaeangliae</name>
    <name type="common">Sweat bee</name>
    <dbReference type="NCBI Taxonomy" id="178035"/>
    <lineage>
        <taxon>Eukaryota</taxon>
        <taxon>Metazoa</taxon>
        <taxon>Ecdysozoa</taxon>
        <taxon>Arthropoda</taxon>
        <taxon>Hexapoda</taxon>
        <taxon>Insecta</taxon>
        <taxon>Pterygota</taxon>
        <taxon>Neoptera</taxon>
        <taxon>Endopterygota</taxon>
        <taxon>Hymenoptera</taxon>
        <taxon>Apocrita</taxon>
        <taxon>Aculeata</taxon>
        <taxon>Apoidea</taxon>
        <taxon>Anthophila</taxon>
        <taxon>Halictidae</taxon>
        <taxon>Rophitinae</taxon>
        <taxon>Dufourea</taxon>
    </lineage>
</organism>
<dbReference type="Proteomes" id="UP000076502">
    <property type="component" value="Unassembled WGS sequence"/>
</dbReference>
<accession>A0A154PU71</accession>
<dbReference type="OrthoDB" id="7614231at2759"/>
<proteinExistence type="predicted"/>
<feature type="compositionally biased region" description="Polar residues" evidence="1">
    <location>
        <begin position="1"/>
        <end position="10"/>
    </location>
</feature>
<dbReference type="PANTHER" id="PTHR33327">
    <property type="entry name" value="ENDONUCLEASE"/>
    <property type="match status" value="1"/>
</dbReference>
<dbReference type="AlphaFoldDB" id="A0A154PU71"/>
<evidence type="ECO:0000259" key="2">
    <source>
        <dbReference type="Pfam" id="PF23055"/>
    </source>
</evidence>
<protein>
    <recommendedName>
        <fullName evidence="2">DUF7041 domain-containing protein</fullName>
    </recommendedName>
</protein>
<gene>
    <name evidence="3" type="ORF">WN55_07939</name>
</gene>
<dbReference type="Pfam" id="PF23055">
    <property type="entry name" value="DUF7041"/>
    <property type="match status" value="1"/>
</dbReference>
<name>A0A154PU71_DUFNO</name>